<feature type="compositionally biased region" description="Basic residues" evidence="1">
    <location>
        <begin position="89"/>
        <end position="98"/>
    </location>
</feature>
<protein>
    <submittedName>
        <fullName evidence="2">Uncharacterized protein</fullName>
    </submittedName>
</protein>
<gene>
    <name evidence="2" type="ORF">PHAECO_LOCUS1482</name>
</gene>
<reference evidence="2" key="2">
    <citation type="submission" date="2022-10" db="EMBL/GenBank/DDBJ databases">
        <authorList>
            <consortium name="ENA_rothamsted_submissions"/>
            <consortium name="culmorum"/>
            <person name="King R."/>
        </authorList>
    </citation>
    <scope>NUCLEOTIDE SEQUENCE</scope>
</reference>
<feature type="region of interest" description="Disordered" evidence="1">
    <location>
        <begin position="89"/>
        <end position="139"/>
    </location>
</feature>
<dbReference type="OrthoDB" id="6783205at2759"/>
<dbReference type="AlphaFoldDB" id="A0A9P0GML0"/>
<dbReference type="EMBL" id="OU896716">
    <property type="protein sequence ID" value="CAH1117676.1"/>
    <property type="molecule type" value="Genomic_DNA"/>
</dbReference>
<dbReference type="Proteomes" id="UP001153737">
    <property type="component" value="Chromosome 10"/>
</dbReference>
<reference evidence="2" key="1">
    <citation type="submission" date="2022-01" db="EMBL/GenBank/DDBJ databases">
        <authorList>
            <person name="King R."/>
        </authorList>
    </citation>
    <scope>NUCLEOTIDE SEQUENCE</scope>
</reference>
<name>A0A9P0GML0_PHACE</name>
<sequence length="139" mass="15982">MNPKYRTVRYWYDKWRSVNLGSRFGEGILEDCHTKFDTSEASIQKFLGRLQKVTTRNAWDSFLCTAGSSIPLRRCRTAIRVQPTTIARRRPGITRGSKRMPSGRPAQNENRTRVMKRKRNLQLNVESNQANAKSHGSGL</sequence>
<keyword evidence="3" id="KW-1185">Reference proteome</keyword>
<evidence type="ECO:0000256" key="1">
    <source>
        <dbReference type="SAM" id="MobiDB-lite"/>
    </source>
</evidence>
<feature type="compositionally biased region" description="Polar residues" evidence="1">
    <location>
        <begin position="121"/>
        <end position="139"/>
    </location>
</feature>
<organism evidence="2 3">
    <name type="scientific">Phaedon cochleariae</name>
    <name type="common">Mustard beetle</name>
    <dbReference type="NCBI Taxonomy" id="80249"/>
    <lineage>
        <taxon>Eukaryota</taxon>
        <taxon>Metazoa</taxon>
        <taxon>Ecdysozoa</taxon>
        <taxon>Arthropoda</taxon>
        <taxon>Hexapoda</taxon>
        <taxon>Insecta</taxon>
        <taxon>Pterygota</taxon>
        <taxon>Neoptera</taxon>
        <taxon>Endopterygota</taxon>
        <taxon>Coleoptera</taxon>
        <taxon>Polyphaga</taxon>
        <taxon>Cucujiformia</taxon>
        <taxon>Chrysomeloidea</taxon>
        <taxon>Chrysomelidae</taxon>
        <taxon>Chrysomelinae</taxon>
        <taxon>Chrysomelini</taxon>
        <taxon>Phaedon</taxon>
    </lineage>
</organism>
<accession>A0A9P0GML0</accession>
<evidence type="ECO:0000313" key="2">
    <source>
        <dbReference type="EMBL" id="CAH1117676.1"/>
    </source>
</evidence>
<evidence type="ECO:0000313" key="3">
    <source>
        <dbReference type="Proteomes" id="UP001153737"/>
    </source>
</evidence>
<proteinExistence type="predicted"/>